<evidence type="ECO:0000256" key="1">
    <source>
        <dbReference type="SAM" id="Phobius"/>
    </source>
</evidence>
<keyword evidence="3" id="KW-1185">Reference proteome</keyword>
<sequence length="141" mass="16264">MPTNKHEVKQIIAYSYSKLNEPLRNLNMRRLVFLLRHAIPIITLLFLYKKRRRLLASPFNLSVLFRLPSALPLPSLRFDCMIFMNSRITEASTVSCKSGNKNTFFFCILFCLLPKFLGVTISYISFISFKAIDRSPAVAII</sequence>
<keyword evidence="1" id="KW-0472">Membrane</keyword>
<gene>
    <name evidence="2" type="ORF">HRI_004525700</name>
</gene>
<feature type="transmembrane region" description="Helical" evidence="1">
    <location>
        <begin position="104"/>
        <end position="126"/>
    </location>
</feature>
<reference evidence="2" key="1">
    <citation type="submission" date="2023-05" db="EMBL/GenBank/DDBJ databases">
        <title>Genome and transcriptome analyses reveal genes involved in the formation of fine ridges on petal epidermal cells in Hibiscus trionum.</title>
        <authorList>
            <person name="Koshimizu S."/>
            <person name="Masuda S."/>
            <person name="Ishii T."/>
            <person name="Shirasu K."/>
            <person name="Hoshino A."/>
            <person name="Arita M."/>
        </authorList>
    </citation>
    <scope>NUCLEOTIDE SEQUENCE</scope>
    <source>
        <strain evidence="2">Hamamatsu line</strain>
    </source>
</reference>
<feature type="transmembrane region" description="Helical" evidence="1">
    <location>
        <begin position="31"/>
        <end position="48"/>
    </location>
</feature>
<protein>
    <submittedName>
        <fullName evidence="2">Uncharacterized protein</fullName>
    </submittedName>
</protein>
<organism evidence="2 3">
    <name type="scientific">Hibiscus trionum</name>
    <name type="common">Flower of an hour</name>
    <dbReference type="NCBI Taxonomy" id="183268"/>
    <lineage>
        <taxon>Eukaryota</taxon>
        <taxon>Viridiplantae</taxon>
        <taxon>Streptophyta</taxon>
        <taxon>Embryophyta</taxon>
        <taxon>Tracheophyta</taxon>
        <taxon>Spermatophyta</taxon>
        <taxon>Magnoliopsida</taxon>
        <taxon>eudicotyledons</taxon>
        <taxon>Gunneridae</taxon>
        <taxon>Pentapetalae</taxon>
        <taxon>rosids</taxon>
        <taxon>malvids</taxon>
        <taxon>Malvales</taxon>
        <taxon>Malvaceae</taxon>
        <taxon>Malvoideae</taxon>
        <taxon>Hibiscus</taxon>
    </lineage>
</organism>
<dbReference type="Proteomes" id="UP001165190">
    <property type="component" value="Unassembled WGS sequence"/>
</dbReference>
<evidence type="ECO:0000313" key="2">
    <source>
        <dbReference type="EMBL" id="GMJ08565.1"/>
    </source>
</evidence>
<accession>A0A9W7J739</accession>
<keyword evidence="1" id="KW-0812">Transmembrane</keyword>
<keyword evidence="1" id="KW-1133">Transmembrane helix</keyword>
<name>A0A9W7J739_HIBTR</name>
<dbReference type="AlphaFoldDB" id="A0A9W7J739"/>
<evidence type="ECO:0000313" key="3">
    <source>
        <dbReference type="Proteomes" id="UP001165190"/>
    </source>
</evidence>
<proteinExistence type="predicted"/>
<comment type="caution">
    <text evidence="2">The sequence shown here is derived from an EMBL/GenBank/DDBJ whole genome shotgun (WGS) entry which is preliminary data.</text>
</comment>
<dbReference type="EMBL" id="BSYR01000052">
    <property type="protein sequence ID" value="GMJ08565.1"/>
    <property type="molecule type" value="Genomic_DNA"/>
</dbReference>
<dbReference type="OrthoDB" id="782158at2759"/>